<protein>
    <submittedName>
        <fullName evidence="1">Uncharacterized protein</fullName>
    </submittedName>
</protein>
<comment type="caution">
    <text evidence="1">The sequence shown here is derived from an EMBL/GenBank/DDBJ whole genome shotgun (WGS) entry which is preliminary data.</text>
</comment>
<accession>A0ABW8W726</accession>
<dbReference type="EMBL" id="JBJNUY010000009">
    <property type="protein sequence ID" value="MFL9001137.1"/>
    <property type="molecule type" value="Genomic_DNA"/>
</dbReference>
<proteinExistence type="predicted"/>
<gene>
    <name evidence="1" type="ORF">ACJ8NA_21120</name>
</gene>
<name>A0ABW8W726_9PSED</name>
<evidence type="ECO:0000313" key="2">
    <source>
        <dbReference type="Proteomes" id="UP001628646"/>
    </source>
</evidence>
<dbReference type="RefSeq" id="WP_407802322.1">
    <property type="nucleotide sequence ID" value="NZ_JBJNUX010000024.1"/>
</dbReference>
<dbReference type="Proteomes" id="UP001628646">
    <property type="component" value="Unassembled WGS sequence"/>
</dbReference>
<sequence length="79" mass="8238">MNLTASPTRKQALPSAVMFGPIRIAKVQQPPSGMTIANFVDTLSTLTSLIALIVPCPQVFIIGAPIRPSSLAACIDFAG</sequence>
<keyword evidence="2" id="KW-1185">Reference proteome</keyword>
<reference evidence="1 2" key="1">
    <citation type="submission" date="2024-12" db="EMBL/GenBank/DDBJ databases">
        <title>Pseudomonas species isolated from Lotus nodules promote plant growth.</title>
        <authorList>
            <person name="Yu Y.-H."/>
            <person name="Kurtenbach J."/>
            <person name="Crosbie D."/>
            <person name="Brachmann A."/>
            <person name="Marin M."/>
        </authorList>
    </citation>
    <scope>NUCLEOTIDE SEQUENCE [LARGE SCALE GENOMIC DNA]</scope>
    <source>
        <strain evidence="1 2">PLb11B</strain>
    </source>
</reference>
<organism evidence="1 2">
    <name type="scientific">Pseudomonas azerbaijanorientalis</name>
    <dbReference type="NCBI Taxonomy" id="2842350"/>
    <lineage>
        <taxon>Bacteria</taxon>
        <taxon>Pseudomonadati</taxon>
        <taxon>Pseudomonadota</taxon>
        <taxon>Gammaproteobacteria</taxon>
        <taxon>Pseudomonadales</taxon>
        <taxon>Pseudomonadaceae</taxon>
        <taxon>Pseudomonas</taxon>
    </lineage>
</organism>
<evidence type="ECO:0000313" key="1">
    <source>
        <dbReference type="EMBL" id="MFL9001137.1"/>
    </source>
</evidence>